<dbReference type="InterPro" id="IPR018044">
    <property type="entry name" value="Peptidase_S11"/>
</dbReference>
<keyword evidence="3" id="KW-0378">Hydrolase</keyword>
<feature type="region of interest" description="Disordered" evidence="8">
    <location>
        <begin position="456"/>
        <end position="478"/>
    </location>
</feature>
<dbReference type="PANTHER" id="PTHR21581:SF6">
    <property type="entry name" value="TRAFFICKING PROTEIN PARTICLE COMPLEX SUBUNIT 12"/>
    <property type="match status" value="1"/>
</dbReference>
<comment type="similarity">
    <text evidence="1 7">Belongs to the peptidase S11 family.</text>
</comment>
<accession>A0ABX3MP03</accession>
<dbReference type="Proteomes" id="UP000242224">
    <property type="component" value="Unassembled WGS sequence"/>
</dbReference>
<evidence type="ECO:0000313" key="12">
    <source>
        <dbReference type="Proteomes" id="UP000242224"/>
    </source>
</evidence>
<dbReference type="PRINTS" id="PR00725">
    <property type="entry name" value="DADACBPTASE1"/>
</dbReference>
<feature type="compositionally biased region" description="Polar residues" evidence="8">
    <location>
        <begin position="468"/>
        <end position="478"/>
    </location>
</feature>
<sequence>MTTLMRWVRSGLFVFLLTIFAPLAAMAAPYAAMVMDMRTGEVLYSKNADTPLHPASLTKMMTLYITFQAIEHGEISLDEMVTVTKHAASQPPSRLGLRPGQKIAVRYLIRAAAIKSANDAAAALGDFIGGSEEGFADRMNRTARQLGMTNTHFVNANGLTRKGHLSSAHDMTILGRHLFFDFPQYYNIFSRRSADAKIATVYSTNRRFLNAYQGADGIKTGYTSASGFNLTASAKRGNERVIATVFGGTSTAQRNAKMAELLDLGFKRAPSKAPTQRPTPPRYMEPQDGGQPMLLASAKPLAPKESPRPDARPAPPRADSDAIALALAEAVQADQADDNATDVPEDVAEESDAPAADTQLAALETDAPGEAAADAPDAEDIVVAEAGTVGIGTDIIASPRPMPAPRPVMIAEATQSLPAAVTKATPLAQAQASDAAARAEADAAAEPSDIQLASYEPQADAPSGPKFIQSTEPQPETQELAQARTLDLGDESLAEGDAVPPTPGFLQVTAPQPETVAMADAPEARPSTMILAALTPPAPAPQAKPRIVARVSSSGGRNWGVSLGQFGSRFAAERHMLTTALMESDTLGEALRKVAQRKTGYEANFVGMTEDMASLACARLQARAMDCKVIGP</sequence>
<organism evidence="11 12">
    <name type="scientific">Thioclava marina</name>
    <dbReference type="NCBI Taxonomy" id="1915077"/>
    <lineage>
        <taxon>Bacteria</taxon>
        <taxon>Pseudomonadati</taxon>
        <taxon>Pseudomonadota</taxon>
        <taxon>Alphaproteobacteria</taxon>
        <taxon>Rhodobacterales</taxon>
        <taxon>Paracoccaceae</taxon>
        <taxon>Thioclava</taxon>
    </lineage>
</organism>
<evidence type="ECO:0000313" key="11">
    <source>
        <dbReference type="EMBL" id="OOY13130.1"/>
    </source>
</evidence>
<evidence type="ECO:0000256" key="8">
    <source>
        <dbReference type="SAM" id="MobiDB-lite"/>
    </source>
</evidence>
<reference evidence="11 12" key="1">
    <citation type="submission" date="2016-11" db="EMBL/GenBank/DDBJ databases">
        <title>A multilocus sequence analysis scheme for characterization of bacteria in the genus Thioclava.</title>
        <authorList>
            <person name="Liu Y."/>
            <person name="Shao Z."/>
        </authorList>
    </citation>
    <scope>NUCLEOTIDE SEQUENCE [LARGE SCALE GENOMIC DNA]</scope>
    <source>
        <strain evidence="11 12">11.10-0-13</strain>
    </source>
</reference>
<feature type="region of interest" description="Disordered" evidence="8">
    <location>
        <begin position="265"/>
        <end position="294"/>
    </location>
</feature>
<dbReference type="PANTHER" id="PTHR21581">
    <property type="entry name" value="D-ALANYL-D-ALANINE CARBOXYPEPTIDASE"/>
    <property type="match status" value="1"/>
</dbReference>
<name>A0ABX3MP03_9RHOB</name>
<evidence type="ECO:0000259" key="10">
    <source>
        <dbReference type="Pfam" id="PF00768"/>
    </source>
</evidence>
<feature type="domain" description="Peptidase S11 D-alanyl-D-alanine carboxypeptidase A N-terminal" evidence="10">
    <location>
        <begin position="30"/>
        <end position="248"/>
    </location>
</feature>
<keyword evidence="2 9" id="KW-0732">Signal</keyword>
<comment type="caution">
    <text evidence="11">The sequence shown here is derived from an EMBL/GenBank/DDBJ whole genome shotgun (WGS) entry which is preliminary data.</text>
</comment>
<protein>
    <recommendedName>
        <fullName evidence="10">Peptidase S11 D-alanyl-D-alanine carboxypeptidase A N-terminal domain-containing protein</fullName>
    </recommendedName>
</protein>
<feature type="chain" id="PRO_5047466044" description="Peptidase S11 D-alanyl-D-alanine carboxypeptidase A N-terminal domain-containing protein" evidence="9">
    <location>
        <begin position="28"/>
        <end position="632"/>
    </location>
</feature>
<keyword evidence="5" id="KW-0573">Peptidoglycan synthesis</keyword>
<evidence type="ECO:0000256" key="5">
    <source>
        <dbReference type="ARBA" id="ARBA00022984"/>
    </source>
</evidence>
<feature type="region of interest" description="Disordered" evidence="8">
    <location>
        <begin position="333"/>
        <end position="355"/>
    </location>
</feature>
<proteinExistence type="inferred from homology"/>
<keyword evidence="12" id="KW-1185">Reference proteome</keyword>
<keyword evidence="4" id="KW-0133">Cell shape</keyword>
<evidence type="ECO:0000256" key="4">
    <source>
        <dbReference type="ARBA" id="ARBA00022960"/>
    </source>
</evidence>
<evidence type="ECO:0000256" key="6">
    <source>
        <dbReference type="ARBA" id="ARBA00023316"/>
    </source>
</evidence>
<evidence type="ECO:0000256" key="9">
    <source>
        <dbReference type="SAM" id="SignalP"/>
    </source>
</evidence>
<gene>
    <name evidence="11" type="ORF">BMG00_04830</name>
</gene>
<dbReference type="InterPro" id="IPR012338">
    <property type="entry name" value="Beta-lactam/transpept-like"/>
</dbReference>
<evidence type="ECO:0000256" key="2">
    <source>
        <dbReference type="ARBA" id="ARBA00022729"/>
    </source>
</evidence>
<dbReference type="InterPro" id="IPR001967">
    <property type="entry name" value="Peptidase_S11_N"/>
</dbReference>
<feature type="signal peptide" evidence="9">
    <location>
        <begin position="1"/>
        <end position="27"/>
    </location>
</feature>
<dbReference type="Pfam" id="PF00768">
    <property type="entry name" value="Peptidase_S11"/>
    <property type="match status" value="1"/>
</dbReference>
<evidence type="ECO:0000256" key="3">
    <source>
        <dbReference type="ARBA" id="ARBA00022801"/>
    </source>
</evidence>
<dbReference type="SUPFAM" id="SSF56601">
    <property type="entry name" value="beta-lactamase/transpeptidase-like"/>
    <property type="match status" value="1"/>
</dbReference>
<dbReference type="Gene3D" id="3.40.710.10">
    <property type="entry name" value="DD-peptidase/beta-lactamase superfamily"/>
    <property type="match status" value="1"/>
</dbReference>
<keyword evidence="6" id="KW-0961">Cell wall biogenesis/degradation</keyword>
<evidence type="ECO:0000256" key="7">
    <source>
        <dbReference type="RuleBase" id="RU004016"/>
    </source>
</evidence>
<feature type="compositionally biased region" description="Acidic residues" evidence="8">
    <location>
        <begin position="335"/>
        <end position="352"/>
    </location>
</feature>
<dbReference type="EMBL" id="MPZS01000001">
    <property type="protein sequence ID" value="OOY13130.1"/>
    <property type="molecule type" value="Genomic_DNA"/>
</dbReference>
<evidence type="ECO:0000256" key="1">
    <source>
        <dbReference type="ARBA" id="ARBA00007164"/>
    </source>
</evidence>